<dbReference type="InterPro" id="IPR038479">
    <property type="entry name" value="Transthyretin-like_sf"/>
</dbReference>
<feature type="chain" id="PRO_5005657196" evidence="5">
    <location>
        <begin position="17"/>
        <end position="150"/>
    </location>
</feature>
<dbReference type="Proteomes" id="UP000036681">
    <property type="component" value="Unplaced"/>
</dbReference>
<sequence>MIRVVLLISIVPFAFGALGGMVGRTQSVGATGILLCNGQPAADVLVKMYDDDRGFDFDDFMGETTTDSQGRFELSGSNAEVSTIDPKINIYHDCEDWWWVSQIYKPCQRKISIMIPDVYITPGTRPRQFYDAGTIELAGKYEGEERDCIH</sequence>
<dbReference type="InterPro" id="IPR001534">
    <property type="entry name" value="Transthyretin-like"/>
</dbReference>
<evidence type="ECO:0000256" key="3">
    <source>
        <dbReference type="ARBA" id="ARBA00022525"/>
    </source>
</evidence>
<proteinExistence type="inferred from homology"/>
<keyword evidence="4 5" id="KW-0732">Signal</keyword>
<evidence type="ECO:0000313" key="6">
    <source>
        <dbReference type="Proteomes" id="UP000036681"/>
    </source>
</evidence>
<evidence type="ECO:0000256" key="2">
    <source>
        <dbReference type="ARBA" id="ARBA00010112"/>
    </source>
</evidence>
<dbReference type="WBParaSite" id="ALUE_0001816101-mRNA-1">
    <property type="protein sequence ID" value="ALUE_0001816101-mRNA-1"/>
    <property type="gene ID" value="ALUE_0001816101"/>
</dbReference>
<dbReference type="PANTHER" id="PTHR21700">
    <property type="entry name" value="TRANSTHYRETIN-LIKE FAMILY PROTEIN-RELATED"/>
    <property type="match status" value="1"/>
</dbReference>
<feature type="signal peptide" evidence="5">
    <location>
        <begin position="1"/>
        <end position="16"/>
    </location>
</feature>
<evidence type="ECO:0000256" key="5">
    <source>
        <dbReference type="SAM" id="SignalP"/>
    </source>
</evidence>
<accession>A0A0M3II37</accession>
<comment type="similarity">
    <text evidence="2">Belongs to the nematode transthyretin-like family.</text>
</comment>
<evidence type="ECO:0000256" key="1">
    <source>
        <dbReference type="ARBA" id="ARBA00004613"/>
    </source>
</evidence>
<dbReference type="Pfam" id="PF01060">
    <property type="entry name" value="TTR-52"/>
    <property type="match status" value="1"/>
</dbReference>
<evidence type="ECO:0000256" key="4">
    <source>
        <dbReference type="ARBA" id="ARBA00022729"/>
    </source>
</evidence>
<dbReference type="GO" id="GO:0009986">
    <property type="term" value="C:cell surface"/>
    <property type="evidence" value="ECO:0007669"/>
    <property type="project" value="InterPro"/>
</dbReference>
<dbReference type="Gene3D" id="2.60.40.3330">
    <property type="match status" value="1"/>
</dbReference>
<comment type="subcellular location">
    <subcellularLocation>
        <location evidence="1">Secreted</location>
    </subcellularLocation>
</comment>
<dbReference type="PANTHER" id="PTHR21700:SF3">
    <property type="entry name" value="TRANSTHYRETIN-LIKE PROTEIN 5"/>
    <property type="match status" value="1"/>
</dbReference>
<keyword evidence="3" id="KW-0964">Secreted</keyword>
<evidence type="ECO:0000313" key="7">
    <source>
        <dbReference type="WBParaSite" id="ALUE_0001816101-mRNA-1"/>
    </source>
</evidence>
<name>A0A0M3II37_ASCLU</name>
<organism evidence="6 7">
    <name type="scientific">Ascaris lumbricoides</name>
    <name type="common">Giant roundworm</name>
    <dbReference type="NCBI Taxonomy" id="6252"/>
    <lineage>
        <taxon>Eukaryota</taxon>
        <taxon>Metazoa</taxon>
        <taxon>Ecdysozoa</taxon>
        <taxon>Nematoda</taxon>
        <taxon>Chromadorea</taxon>
        <taxon>Rhabditida</taxon>
        <taxon>Spirurina</taxon>
        <taxon>Ascaridomorpha</taxon>
        <taxon>Ascaridoidea</taxon>
        <taxon>Ascarididae</taxon>
        <taxon>Ascaris</taxon>
    </lineage>
</organism>
<keyword evidence="6" id="KW-1185">Reference proteome</keyword>
<dbReference type="GO" id="GO:0005576">
    <property type="term" value="C:extracellular region"/>
    <property type="evidence" value="ECO:0007669"/>
    <property type="project" value="UniProtKB-SubCell"/>
</dbReference>
<dbReference type="AlphaFoldDB" id="A0A0M3II37"/>
<protein>
    <submittedName>
        <fullName evidence="7">Transthyretin-like family protein</fullName>
    </submittedName>
</protein>
<reference evidence="7" key="1">
    <citation type="submission" date="2017-02" db="UniProtKB">
        <authorList>
            <consortium name="WormBaseParasite"/>
        </authorList>
    </citation>
    <scope>IDENTIFICATION</scope>
</reference>